<dbReference type="CDD" id="cd06558">
    <property type="entry name" value="crotonase-like"/>
    <property type="match status" value="1"/>
</dbReference>
<dbReference type="PANTHER" id="PTHR11941">
    <property type="entry name" value="ENOYL-COA HYDRATASE-RELATED"/>
    <property type="match status" value="1"/>
</dbReference>
<sequence length="296" mass="32061">MTLSLCRSLVRYGIVRSRRALSTAPPPQAYLHPLALDPSDPRAEELQGVMLLSMDREKARNALSRQMVAEMREGISKASSSSSTRLLLLHSAHPKIFCSGADLRERTTMSPSEVSTFLDSLRSLMGELEDLRIPTIGVVDGFALGGGLELALSCDLRIGGENSVLSLPETKLGIIPGAGGTQRLTRLIGPSKSMELIYTGRRVGPVEAEKIGLINLFAQPPQTPLKASLNLARQILTSAPLALAAAKRAIKAGDTLPIDQGLDLERELYDPLLVTEDRQEGLKAFAEKRRARFSGR</sequence>
<protein>
    <submittedName>
        <fullName evidence="4">ClpP/crotonase-like domain-containing protein</fullName>
    </submittedName>
</protein>
<dbReference type="EMBL" id="MCFC01000118">
    <property type="protein sequence ID" value="ORY21112.1"/>
    <property type="molecule type" value="Genomic_DNA"/>
</dbReference>
<dbReference type="GO" id="GO:0016836">
    <property type="term" value="F:hydro-lyase activity"/>
    <property type="evidence" value="ECO:0007669"/>
    <property type="project" value="UniProtKB-ARBA"/>
</dbReference>
<dbReference type="InterPro" id="IPR001753">
    <property type="entry name" value="Enoyl-CoA_hydra/iso"/>
</dbReference>
<dbReference type="InterPro" id="IPR018376">
    <property type="entry name" value="Enoyl-CoA_hyd/isom_CS"/>
</dbReference>
<keyword evidence="2" id="KW-0456">Lyase</keyword>
<dbReference type="InterPro" id="IPR029045">
    <property type="entry name" value="ClpP/crotonase-like_dom_sf"/>
</dbReference>
<dbReference type="Pfam" id="PF00378">
    <property type="entry name" value="ECH_1"/>
    <property type="match status" value="1"/>
</dbReference>
<dbReference type="GO" id="GO:0005739">
    <property type="term" value="C:mitochondrion"/>
    <property type="evidence" value="ECO:0007669"/>
    <property type="project" value="TreeGrafter"/>
</dbReference>
<comment type="similarity">
    <text evidence="1 3">Belongs to the enoyl-CoA hydratase/isomerase family.</text>
</comment>
<proteinExistence type="inferred from homology"/>
<dbReference type="OrthoDB" id="410701at2759"/>
<comment type="caution">
    <text evidence="4">The sequence shown here is derived from an EMBL/GenBank/DDBJ whole genome shotgun (WGS) entry which is preliminary data.</text>
</comment>
<keyword evidence="5" id="KW-1185">Reference proteome</keyword>
<evidence type="ECO:0000256" key="1">
    <source>
        <dbReference type="ARBA" id="ARBA00005254"/>
    </source>
</evidence>
<dbReference type="AlphaFoldDB" id="A0A1Y2AF90"/>
<gene>
    <name evidence="4" type="ORF">BCR39DRAFT_554247</name>
</gene>
<evidence type="ECO:0000256" key="2">
    <source>
        <dbReference type="ARBA" id="ARBA00023239"/>
    </source>
</evidence>
<name>A0A1Y2AF90_9TREE</name>
<organism evidence="4 5">
    <name type="scientific">Naematelia encephala</name>
    <dbReference type="NCBI Taxonomy" id="71784"/>
    <lineage>
        <taxon>Eukaryota</taxon>
        <taxon>Fungi</taxon>
        <taxon>Dikarya</taxon>
        <taxon>Basidiomycota</taxon>
        <taxon>Agaricomycotina</taxon>
        <taxon>Tremellomycetes</taxon>
        <taxon>Tremellales</taxon>
        <taxon>Naemateliaceae</taxon>
        <taxon>Naematelia</taxon>
    </lineage>
</organism>
<dbReference type="Gene3D" id="1.10.12.10">
    <property type="entry name" value="Lyase 2-enoyl-coa Hydratase, Chain A, domain 2"/>
    <property type="match status" value="1"/>
</dbReference>
<dbReference type="Gene3D" id="3.90.226.10">
    <property type="entry name" value="2-enoyl-CoA Hydratase, Chain A, domain 1"/>
    <property type="match status" value="1"/>
</dbReference>
<dbReference type="SUPFAM" id="SSF52096">
    <property type="entry name" value="ClpP/crotonase"/>
    <property type="match status" value="1"/>
</dbReference>
<dbReference type="InterPro" id="IPR014748">
    <property type="entry name" value="Enoyl-CoA_hydra_C"/>
</dbReference>
<dbReference type="Proteomes" id="UP000193986">
    <property type="component" value="Unassembled WGS sequence"/>
</dbReference>
<dbReference type="PANTHER" id="PTHR11941:SF171">
    <property type="entry name" value="SD19268P"/>
    <property type="match status" value="1"/>
</dbReference>
<accession>A0A1Y2AF90</accession>
<evidence type="ECO:0000256" key="3">
    <source>
        <dbReference type="RuleBase" id="RU003707"/>
    </source>
</evidence>
<dbReference type="FunFam" id="1.10.12.10:FF:000001">
    <property type="entry name" value="Probable enoyl-CoA hydratase, mitochondrial"/>
    <property type="match status" value="1"/>
</dbReference>
<reference evidence="4 5" key="1">
    <citation type="submission" date="2016-07" db="EMBL/GenBank/DDBJ databases">
        <title>Pervasive Adenine N6-methylation of Active Genes in Fungi.</title>
        <authorList>
            <consortium name="DOE Joint Genome Institute"/>
            <person name="Mondo S.J."/>
            <person name="Dannebaum R.O."/>
            <person name="Kuo R.C."/>
            <person name="Labutti K."/>
            <person name="Haridas S."/>
            <person name="Kuo A."/>
            <person name="Salamov A."/>
            <person name="Ahrendt S.R."/>
            <person name="Lipzen A."/>
            <person name="Sullivan W."/>
            <person name="Andreopoulos W.B."/>
            <person name="Clum A."/>
            <person name="Lindquist E."/>
            <person name="Daum C."/>
            <person name="Ramamoorthy G.K."/>
            <person name="Gryganskyi A."/>
            <person name="Culley D."/>
            <person name="Magnuson J.K."/>
            <person name="James T.Y."/>
            <person name="O'Malley M.A."/>
            <person name="Stajich J.E."/>
            <person name="Spatafora J.W."/>
            <person name="Visel A."/>
            <person name="Grigoriev I.V."/>
        </authorList>
    </citation>
    <scope>NUCLEOTIDE SEQUENCE [LARGE SCALE GENOMIC DNA]</scope>
    <source>
        <strain evidence="4 5">68-887.2</strain>
    </source>
</reference>
<dbReference type="FunFam" id="3.90.226.10:FF:000009">
    <property type="entry name" value="Carnitinyl-CoA dehydratase"/>
    <property type="match status" value="1"/>
</dbReference>
<dbReference type="GO" id="GO:0006635">
    <property type="term" value="P:fatty acid beta-oxidation"/>
    <property type="evidence" value="ECO:0007669"/>
    <property type="project" value="TreeGrafter"/>
</dbReference>
<dbReference type="InParanoid" id="A0A1Y2AF90"/>
<evidence type="ECO:0000313" key="5">
    <source>
        <dbReference type="Proteomes" id="UP000193986"/>
    </source>
</evidence>
<evidence type="ECO:0000313" key="4">
    <source>
        <dbReference type="EMBL" id="ORY21112.1"/>
    </source>
</evidence>
<dbReference type="STRING" id="71784.A0A1Y2AF90"/>
<dbReference type="PROSITE" id="PS00166">
    <property type="entry name" value="ENOYL_COA_HYDRATASE"/>
    <property type="match status" value="1"/>
</dbReference>